<dbReference type="Gene3D" id="3.30.420.10">
    <property type="entry name" value="Ribonuclease H-like superfamily/Ribonuclease H"/>
    <property type="match status" value="1"/>
</dbReference>
<comment type="caution">
    <text evidence="2">The sequence shown here is derived from an EMBL/GenBank/DDBJ whole genome shotgun (WGS) entry which is preliminary data.</text>
</comment>
<dbReference type="SUPFAM" id="SSF53098">
    <property type="entry name" value="Ribonuclease H-like"/>
    <property type="match status" value="1"/>
</dbReference>
<feature type="region of interest" description="Disordered" evidence="1">
    <location>
        <begin position="529"/>
        <end position="556"/>
    </location>
</feature>
<evidence type="ECO:0008006" key="4">
    <source>
        <dbReference type="Google" id="ProtNLM"/>
    </source>
</evidence>
<gene>
    <name evidence="2" type="ORF">CYCCA115_LOCUS13130</name>
</gene>
<dbReference type="GO" id="GO:0003676">
    <property type="term" value="F:nucleic acid binding"/>
    <property type="evidence" value="ECO:0007669"/>
    <property type="project" value="InterPro"/>
</dbReference>
<dbReference type="InterPro" id="IPR012337">
    <property type="entry name" value="RNaseH-like_sf"/>
</dbReference>
<sequence>MRRIEKPPDPEEDILIADSGADQIILGVVWRVLKNTSQYVNLLGPLAGRHQGAIFNVVSAAAKLIDENGQEWCAIAHEGLMDRDKEQKESLLASAQDTPYENTERVITRRLSPEEIEWKRRLGFPPDKVVKAILQATTQMIPLVEAESREIMRDHLKSRLPMLRLQRRNETNFLDTFKSSVTSVRGYKYFNLFAAEKSLYDNVHLMMRKSDSPATIKDHFLCAGAPHTLKSDNAMEFKSDKVKKILREAYVEPLYTEPHHPQQNLAEARGGRLKHAVQHLLTVTQAPLEFLCYALEYLAYLRQRTSRKKLKNRTSIEAITGGIPDISKACFTFWQPIWFYTPRRPFPRQQMLPARFLGFSENSGDAFTDVIAVEPEKDGEMYQVYTRSVIRPRYLRKSQPSDASLVIRNEDKLEIYGRDGKTPLQYEEDPDDVIELDPSKFPHNPLPQDNTVEPSHLEVIDKFEDAIHAVYGPPAEKRLRIDDSSSIPLQTADRFQIPSSQTEENVDPHEQPKEVNPHKVAQGITIPQVPAATETPVPGVPHREPATVTQQDDDDQSVDLVASSEETDEMVTPDSVDTYLKYIAGDDGNMCLFDSIIGHEFWEGELYLKVQWRTNDVSMEVFRDVREDYPYETAIYI</sequence>
<keyword evidence="3" id="KW-1185">Reference proteome</keyword>
<dbReference type="Proteomes" id="UP001295423">
    <property type="component" value="Unassembled WGS sequence"/>
</dbReference>
<dbReference type="PANTHER" id="PTHR42648">
    <property type="entry name" value="TRANSPOSASE, PUTATIVE-RELATED"/>
    <property type="match status" value="1"/>
</dbReference>
<dbReference type="EMBL" id="CAKOGP040001787">
    <property type="protein sequence ID" value="CAJ1951560.1"/>
    <property type="molecule type" value="Genomic_DNA"/>
</dbReference>
<proteinExistence type="predicted"/>
<dbReference type="PANTHER" id="PTHR42648:SF18">
    <property type="entry name" value="RETROTRANSPOSON, UNCLASSIFIED-LIKE PROTEIN"/>
    <property type="match status" value="1"/>
</dbReference>
<dbReference type="InterPro" id="IPR036397">
    <property type="entry name" value="RNaseH_sf"/>
</dbReference>
<reference evidence="2" key="1">
    <citation type="submission" date="2023-08" db="EMBL/GenBank/DDBJ databases">
        <authorList>
            <person name="Audoor S."/>
            <person name="Bilcke G."/>
        </authorList>
    </citation>
    <scope>NUCLEOTIDE SEQUENCE</scope>
</reference>
<name>A0AAD2FSF0_9STRA</name>
<protein>
    <recommendedName>
        <fullName evidence="4">Integrase catalytic domain-containing protein</fullName>
    </recommendedName>
</protein>
<evidence type="ECO:0000313" key="3">
    <source>
        <dbReference type="Proteomes" id="UP001295423"/>
    </source>
</evidence>
<dbReference type="AlphaFoldDB" id="A0AAD2FSF0"/>
<evidence type="ECO:0000313" key="2">
    <source>
        <dbReference type="EMBL" id="CAJ1951560.1"/>
    </source>
</evidence>
<organism evidence="2 3">
    <name type="scientific">Cylindrotheca closterium</name>
    <dbReference type="NCBI Taxonomy" id="2856"/>
    <lineage>
        <taxon>Eukaryota</taxon>
        <taxon>Sar</taxon>
        <taxon>Stramenopiles</taxon>
        <taxon>Ochrophyta</taxon>
        <taxon>Bacillariophyta</taxon>
        <taxon>Bacillariophyceae</taxon>
        <taxon>Bacillariophycidae</taxon>
        <taxon>Bacillariales</taxon>
        <taxon>Bacillariaceae</taxon>
        <taxon>Cylindrotheca</taxon>
    </lineage>
</organism>
<feature type="compositionally biased region" description="Basic and acidic residues" evidence="1">
    <location>
        <begin position="506"/>
        <end position="517"/>
    </location>
</feature>
<accession>A0AAD2FSF0</accession>
<dbReference type="InterPro" id="IPR039537">
    <property type="entry name" value="Retrotran_Ty1/copia-like"/>
</dbReference>
<evidence type="ECO:0000256" key="1">
    <source>
        <dbReference type="SAM" id="MobiDB-lite"/>
    </source>
</evidence>
<feature type="region of interest" description="Disordered" evidence="1">
    <location>
        <begin position="491"/>
        <end position="517"/>
    </location>
</feature>